<sequence length="331" mass="35949">MLAESLEATKRNDKPLTERLVAMCSLDRVYGAWALKRSPSPLSASWRTLSPTDDTAATRNGKAPLVLASGTHFDSPCASSAILTKPSLLRFSCHALVAIFSVVLPRAVYECSRHFLESSLKPSDQSQRYEHPAMASGWGIAFLGPYPSSNIQRARRPSGQDRPVAGAEYDATWNVDETMPLTLGQDLTRAYRPSGQAGHTDLLPVQSIMPRRGTGLGSATAHVPDAACSHRQSVNVAFLRACGHPPDSFVVAGKPKKVVGDRTRRWNCRIVVQRSADDEGTFDEDVPGVFRGESANTCPTRSFTCSPSTNQTRLTNQLSVATNRGKRAIQL</sequence>
<accession>A0ABQ0LKQ7</accession>
<gene>
    <name evidence="1" type="ORF">MCHLO_08828</name>
</gene>
<dbReference type="EMBL" id="DF847309">
    <property type="protein sequence ID" value="GAT51711.1"/>
    <property type="molecule type" value="Genomic_DNA"/>
</dbReference>
<proteinExistence type="predicted"/>
<keyword evidence="2" id="KW-1185">Reference proteome</keyword>
<evidence type="ECO:0000313" key="1">
    <source>
        <dbReference type="EMBL" id="GAT51711.1"/>
    </source>
</evidence>
<name>A0ABQ0LKQ7_MYCCL</name>
<dbReference type="Proteomes" id="UP000815677">
    <property type="component" value="Unassembled WGS sequence"/>
</dbReference>
<evidence type="ECO:0000313" key="2">
    <source>
        <dbReference type="Proteomes" id="UP000815677"/>
    </source>
</evidence>
<organism evidence="1 2">
    <name type="scientific">Mycena chlorophos</name>
    <name type="common">Agaric fungus</name>
    <name type="synonym">Agaricus chlorophos</name>
    <dbReference type="NCBI Taxonomy" id="658473"/>
    <lineage>
        <taxon>Eukaryota</taxon>
        <taxon>Fungi</taxon>
        <taxon>Dikarya</taxon>
        <taxon>Basidiomycota</taxon>
        <taxon>Agaricomycotina</taxon>
        <taxon>Agaricomycetes</taxon>
        <taxon>Agaricomycetidae</taxon>
        <taxon>Agaricales</taxon>
        <taxon>Marasmiineae</taxon>
        <taxon>Mycenaceae</taxon>
        <taxon>Mycena</taxon>
    </lineage>
</organism>
<protein>
    <submittedName>
        <fullName evidence="1">Uncharacterized protein</fullName>
    </submittedName>
</protein>
<reference evidence="1" key="1">
    <citation type="submission" date="2014-09" db="EMBL/GenBank/DDBJ databases">
        <title>Genome sequence of the luminous mushroom Mycena chlorophos for searching fungal bioluminescence genes.</title>
        <authorList>
            <person name="Tanaka Y."/>
            <person name="Kasuga D."/>
            <person name="Oba Y."/>
            <person name="Hase S."/>
            <person name="Sato K."/>
            <person name="Oba Y."/>
            <person name="Sakakibara Y."/>
        </authorList>
    </citation>
    <scope>NUCLEOTIDE SEQUENCE</scope>
</reference>